<evidence type="ECO:0000313" key="2">
    <source>
        <dbReference type="Proteomes" id="UP001056384"/>
    </source>
</evidence>
<organism evidence="1 2">
    <name type="scientific">Septoria linicola</name>
    <dbReference type="NCBI Taxonomy" id="215465"/>
    <lineage>
        <taxon>Eukaryota</taxon>
        <taxon>Fungi</taxon>
        <taxon>Dikarya</taxon>
        <taxon>Ascomycota</taxon>
        <taxon>Pezizomycotina</taxon>
        <taxon>Dothideomycetes</taxon>
        <taxon>Dothideomycetidae</taxon>
        <taxon>Mycosphaerellales</taxon>
        <taxon>Mycosphaerellaceae</taxon>
        <taxon>Septoria</taxon>
    </lineage>
</organism>
<name>A0A9Q9EKH7_9PEZI</name>
<accession>A0A9Q9EKH7</accession>
<gene>
    <name evidence="1" type="ORF">Slin15195_G066160</name>
</gene>
<evidence type="ECO:0000313" key="1">
    <source>
        <dbReference type="EMBL" id="USW53297.1"/>
    </source>
</evidence>
<dbReference type="Proteomes" id="UP001056384">
    <property type="component" value="Chromosome 5"/>
</dbReference>
<keyword evidence="2" id="KW-1185">Reference proteome</keyword>
<protein>
    <submittedName>
        <fullName evidence="1">Uncharacterized protein</fullName>
    </submittedName>
</protein>
<dbReference type="AlphaFoldDB" id="A0A9Q9EKH7"/>
<dbReference type="EMBL" id="CP099422">
    <property type="protein sequence ID" value="USW53297.1"/>
    <property type="molecule type" value="Genomic_DNA"/>
</dbReference>
<reference evidence="1" key="1">
    <citation type="submission" date="2022-06" db="EMBL/GenBank/DDBJ databases">
        <title>Complete genome sequences of two strains of the flax pathogen Septoria linicola.</title>
        <authorList>
            <person name="Lapalu N."/>
            <person name="Simon A."/>
            <person name="Demenou B."/>
            <person name="Paumier D."/>
            <person name="Guillot M.-P."/>
            <person name="Gout L."/>
            <person name="Valade R."/>
        </authorList>
    </citation>
    <scope>NUCLEOTIDE SEQUENCE</scope>
    <source>
        <strain evidence="1">SE15195</strain>
    </source>
</reference>
<proteinExistence type="predicted"/>
<sequence>MKKSISATKASVKQLKSMSIAPRSLLQFLERQDEIEMDIHSDMAAQRIYVLQHNPNIITPSSRTNLLAFLQSELKHTSRETRLQDKKIIERSESLRDVYALARRPCVPMLQDALSTMNRDLFTPDVRPMDS</sequence>